<dbReference type="AlphaFoldDB" id="A0AAD8ADW2"/>
<evidence type="ECO:0000313" key="10">
    <source>
        <dbReference type="Proteomes" id="UP001233999"/>
    </source>
</evidence>
<dbReference type="EMBL" id="JASPKZ010001981">
    <property type="protein sequence ID" value="KAJ9596552.1"/>
    <property type="molecule type" value="Genomic_DNA"/>
</dbReference>
<comment type="caution">
    <text evidence="9">The sequence shown here is derived from an EMBL/GenBank/DDBJ whole genome shotgun (WGS) entry which is preliminary data.</text>
</comment>
<accession>A0AAD8ADW2</accession>
<feature type="non-terminal residue" evidence="9">
    <location>
        <position position="153"/>
    </location>
</feature>
<dbReference type="PANTHER" id="PTHR12189:SF2">
    <property type="entry name" value="MRNA CAP GUANINE-N7 METHYLTRANSFERASE"/>
    <property type="match status" value="1"/>
</dbReference>
<evidence type="ECO:0000256" key="6">
    <source>
        <dbReference type="ARBA" id="ARBA00023042"/>
    </source>
</evidence>
<evidence type="ECO:0000256" key="4">
    <source>
        <dbReference type="ARBA" id="ARBA00022691"/>
    </source>
</evidence>
<keyword evidence="2" id="KW-0489">Methyltransferase</keyword>
<feature type="non-terminal residue" evidence="9">
    <location>
        <position position="1"/>
    </location>
</feature>
<name>A0AAD8ADW2_DIPPU</name>
<reference evidence="9" key="1">
    <citation type="journal article" date="2023" name="IScience">
        <title>Live-bearing cockroach genome reveals convergent evolutionary mechanisms linked to viviparity in insects and beyond.</title>
        <authorList>
            <person name="Fouks B."/>
            <person name="Harrison M.C."/>
            <person name="Mikhailova A.A."/>
            <person name="Marchal E."/>
            <person name="English S."/>
            <person name="Carruthers M."/>
            <person name="Jennings E.C."/>
            <person name="Chiamaka E.L."/>
            <person name="Frigard R.A."/>
            <person name="Pippel M."/>
            <person name="Attardo G.M."/>
            <person name="Benoit J.B."/>
            <person name="Bornberg-Bauer E."/>
            <person name="Tobe S.S."/>
        </authorList>
    </citation>
    <scope>NUCLEOTIDE SEQUENCE</scope>
    <source>
        <strain evidence="9">Stay&amp;Tobe</strain>
    </source>
</reference>
<dbReference type="InterPro" id="IPR039753">
    <property type="entry name" value="RG7MT1"/>
</dbReference>
<protein>
    <recommendedName>
        <fullName evidence="1">mRNA (guanine-N(7))-methyltransferase</fullName>
        <ecNumber evidence="1">2.1.1.56</ecNumber>
    </recommendedName>
</protein>
<keyword evidence="10" id="KW-1185">Reference proteome</keyword>
<reference evidence="9" key="2">
    <citation type="submission" date="2023-05" db="EMBL/GenBank/DDBJ databases">
        <authorList>
            <person name="Fouks B."/>
        </authorList>
    </citation>
    <scope>NUCLEOTIDE SEQUENCE</scope>
    <source>
        <strain evidence="9">Stay&amp;Tobe</strain>
        <tissue evidence="9">Testes</tissue>
    </source>
</reference>
<gene>
    <name evidence="9" type="ORF">L9F63_012424</name>
</gene>
<evidence type="ECO:0000313" key="9">
    <source>
        <dbReference type="EMBL" id="KAJ9596552.1"/>
    </source>
</evidence>
<evidence type="ECO:0000256" key="2">
    <source>
        <dbReference type="ARBA" id="ARBA00022603"/>
    </source>
</evidence>
<dbReference type="GO" id="GO:0005634">
    <property type="term" value="C:nucleus"/>
    <property type="evidence" value="ECO:0007669"/>
    <property type="project" value="TreeGrafter"/>
</dbReference>
<dbReference type="GO" id="GO:0004482">
    <property type="term" value="F:mRNA 5'-cap (guanine-N7-)-methyltransferase activity"/>
    <property type="evidence" value="ECO:0007669"/>
    <property type="project" value="UniProtKB-EC"/>
</dbReference>
<keyword evidence="6" id="KW-0506">mRNA capping</keyword>
<feature type="domain" description="MRNA cap 0 methyltransferase" evidence="8">
    <location>
        <begin position="1"/>
        <end position="153"/>
    </location>
</feature>
<dbReference type="Gene3D" id="3.40.50.150">
    <property type="entry name" value="Vaccinia Virus protein VP39"/>
    <property type="match status" value="1"/>
</dbReference>
<evidence type="ECO:0000256" key="7">
    <source>
        <dbReference type="ARBA" id="ARBA00044712"/>
    </source>
</evidence>
<evidence type="ECO:0000256" key="5">
    <source>
        <dbReference type="ARBA" id="ARBA00022884"/>
    </source>
</evidence>
<keyword evidence="5" id="KW-0694">RNA-binding</keyword>
<keyword evidence="4" id="KW-0949">S-adenosyl-L-methionine</keyword>
<comment type="catalytic activity">
    <reaction evidence="7">
        <text>a 5'-end (5'-triphosphoguanosine)-ribonucleoside in mRNA + S-adenosyl-L-methionine = a 5'-end (N(7)-methyl 5'-triphosphoguanosine)-ribonucleoside in mRNA + S-adenosyl-L-homocysteine</text>
        <dbReference type="Rhea" id="RHEA:67008"/>
        <dbReference type="Rhea" id="RHEA-COMP:17166"/>
        <dbReference type="Rhea" id="RHEA-COMP:17167"/>
        <dbReference type="ChEBI" id="CHEBI:57856"/>
        <dbReference type="ChEBI" id="CHEBI:59789"/>
        <dbReference type="ChEBI" id="CHEBI:156461"/>
        <dbReference type="ChEBI" id="CHEBI:167617"/>
        <dbReference type="EC" id="2.1.1.56"/>
    </reaction>
</comment>
<proteinExistence type="predicted"/>
<evidence type="ECO:0000259" key="8">
    <source>
        <dbReference type="PROSITE" id="PS51562"/>
    </source>
</evidence>
<dbReference type="PROSITE" id="PS51562">
    <property type="entry name" value="RNA_CAP0_MT"/>
    <property type="match status" value="1"/>
</dbReference>
<evidence type="ECO:0000256" key="3">
    <source>
        <dbReference type="ARBA" id="ARBA00022679"/>
    </source>
</evidence>
<organism evidence="9 10">
    <name type="scientific">Diploptera punctata</name>
    <name type="common">Pacific beetle cockroach</name>
    <dbReference type="NCBI Taxonomy" id="6984"/>
    <lineage>
        <taxon>Eukaryota</taxon>
        <taxon>Metazoa</taxon>
        <taxon>Ecdysozoa</taxon>
        <taxon>Arthropoda</taxon>
        <taxon>Hexapoda</taxon>
        <taxon>Insecta</taxon>
        <taxon>Pterygota</taxon>
        <taxon>Neoptera</taxon>
        <taxon>Polyneoptera</taxon>
        <taxon>Dictyoptera</taxon>
        <taxon>Blattodea</taxon>
        <taxon>Blaberoidea</taxon>
        <taxon>Blaberidae</taxon>
        <taxon>Diplopterinae</taxon>
        <taxon>Diploptera</taxon>
    </lineage>
</organism>
<dbReference type="Pfam" id="PF03291">
    <property type="entry name" value="mRNA_G-N7_MeTrfase"/>
    <property type="match status" value="1"/>
</dbReference>
<evidence type="ECO:0000256" key="1">
    <source>
        <dbReference type="ARBA" id="ARBA00011926"/>
    </source>
</evidence>
<dbReference type="GO" id="GO:0003723">
    <property type="term" value="F:RNA binding"/>
    <property type="evidence" value="ECO:0007669"/>
    <property type="project" value="UniProtKB-KW"/>
</dbReference>
<dbReference type="InterPro" id="IPR004971">
    <property type="entry name" value="mRNA_G-N7_MeTrfase_dom"/>
</dbReference>
<keyword evidence="6" id="KW-0507">mRNA processing</keyword>
<keyword evidence="3" id="KW-0808">Transferase</keyword>
<dbReference type="InterPro" id="IPR029063">
    <property type="entry name" value="SAM-dependent_MTases_sf"/>
</dbReference>
<dbReference type="Proteomes" id="UP001233999">
    <property type="component" value="Unassembled WGS sequence"/>
</dbReference>
<sequence>SCEMNRQQKADSTSFGNEIYKVEFQCDTKTPLPLFGAKYDFHLEGVVDCPEFLVHFPTLVKTSFIQFGLKLVTKDRFQDYYEKLKEEGRSLLGKMQALETYPPFHEAPLLGRVPEDYDHVQQYMQNSTGHRKVGTLSNSEWEAIFSELISITD</sequence>
<dbReference type="EC" id="2.1.1.56" evidence="1"/>
<dbReference type="PANTHER" id="PTHR12189">
    <property type="entry name" value="MRNA GUANINE-7- METHYLTRANSFERASE"/>
    <property type="match status" value="1"/>
</dbReference>